<dbReference type="KEGG" id="dpte:113791239"/>
<keyword evidence="1" id="KW-0812">Transmembrane</keyword>
<feature type="chain" id="PRO_5028370595" evidence="2">
    <location>
        <begin position="20"/>
        <end position="195"/>
    </location>
</feature>
<reference evidence="4" key="1">
    <citation type="submission" date="2025-08" db="UniProtKB">
        <authorList>
            <consortium name="RefSeq"/>
        </authorList>
    </citation>
    <scope>IDENTIFICATION</scope>
    <source>
        <strain evidence="4">Airmid</strain>
    </source>
</reference>
<feature type="transmembrane region" description="Helical" evidence="1">
    <location>
        <begin position="137"/>
        <end position="162"/>
    </location>
</feature>
<keyword evidence="1" id="KW-1133">Transmembrane helix</keyword>
<organism evidence="3 4">
    <name type="scientific">Dermatophagoides pteronyssinus</name>
    <name type="common">European house dust mite</name>
    <dbReference type="NCBI Taxonomy" id="6956"/>
    <lineage>
        <taxon>Eukaryota</taxon>
        <taxon>Metazoa</taxon>
        <taxon>Ecdysozoa</taxon>
        <taxon>Arthropoda</taxon>
        <taxon>Chelicerata</taxon>
        <taxon>Arachnida</taxon>
        <taxon>Acari</taxon>
        <taxon>Acariformes</taxon>
        <taxon>Sarcoptiformes</taxon>
        <taxon>Astigmata</taxon>
        <taxon>Psoroptidia</taxon>
        <taxon>Analgoidea</taxon>
        <taxon>Pyroglyphidae</taxon>
        <taxon>Dermatophagoidinae</taxon>
        <taxon>Dermatophagoides</taxon>
    </lineage>
</organism>
<proteinExistence type="predicted"/>
<keyword evidence="3" id="KW-1185">Reference proteome</keyword>
<gene>
    <name evidence="4" type="primary">LOC113791239</name>
</gene>
<feature type="signal peptide" evidence="2">
    <location>
        <begin position="1"/>
        <end position="19"/>
    </location>
</feature>
<dbReference type="RefSeq" id="XP_027196785.1">
    <property type="nucleotide sequence ID" value="XM_027340984.1"/>
</dbReference>
<accession>A0A6P6XTZ2</accession>
<dbReference type="Proteomes" id="UP000515146">
    <property type="component" value="Unplaced"/>
</dbReference>
<dbReference type="AlphaFoldDB" id="A0A6P6XTZ2"/>
<evidence type="ECO:0000256" key="1">
    <source>
        <dbReference type="SAM" id="Phobius"/>
    </source>
</evidence>
<dbReference type="GeneID" id="113791239"/>
<dbReference type="InParanoid" id="A0A6P6XTZ2"/>
<evidence type="ECO:0000313" key="3">
    <source>
        <dbReference type="Proteomes" id="UP000515146"/>
    </source>
</evidence>
<evidence type="ECO:0000256" key="2">
    <source>
        <dbReference type="SAM" id="SignalP"/>
    </source>
</evidence>
<evidence type="ECO:0000313" key="4">
    <source>
        <dbReference type="RefSeq" id="XP_027196785.1"/>
    </source>
</evidence>
<sequence>MKSFIIILMIIITSFLSLSYESINHLDCLFNPTNNQIKVRWSVNWTFIIDPKKVEIQIIEYNNTLMSLRLIMRPIDFYGEFRCAGHYYRMFEGQILQKDKLKDSDNSNNDDDDEEIFDEQTLQLTKEVSNEPVFDNLGIVAIIATIIYLILSFLIVTISMAIRNATKDYAKFMYIRKYGSQIKTFAMLDIDIDRW</sequence>
<protein>
    <submittedName>
        <fullName evidence="4">Uncharacterized protein LOC113791239</fullName>
    </submittedName>
</protein>
<name>A0A6P6XTZ2_DERPT</name>
<keyword evidence="1" id="KW-0472">Membrane</keyword>
<keyword evidence="2" id="KW-0732">Signal</keyword>